<keyword evidence="2" id="KW-1185">Reference proteome</keyword>
<name>A0A367YZX2_9ACTN</name>
<evidence type="ECO:0000313" key="1">
    <source>
        <dbReference type="EMBL" id="RCK71455.1"/>
    </source>
</evidence>
<dbReference type="EMBL" id="QOUI01000001">
    <property type="protein sequence ID" value="RCK71455.1"/>
    <property type="molecule type" value="Genomic_DNA"/>
</dbReference>
<comment type="caution">
    <text evidence="1">The sequence shown here is derived from an EMBL/GenBank/DDBJ whole genome shotgun (WGS) entry which is preliminary data.</text>
</comment>
<reference evidence="1 2" key="1">
    <citation type="submission" date="2018-07" db="EMBL/GenBank/DDBJ databases">
        <title>Desertimonas flava gen. nov. sp. nov.</title>
        <authorList>
            <person name="Liu S."/>
        </authorList>
    </citation>
    <scope>NUCLEOTIDE SEQUENCE [LARGE SCALE GENOMIC DNA]</scope>
    <source>
        <strain evidence="1 2">16Sb5-5</strain>
    </source>
</reference>
<keyword evidence="1" id="KW-0378">Hydrolase</keyword>
<dbReference type="PANTHER" id="PTHR19288">
    <property type="entry name" value="4-NITROPHENYLPHOSPHATASE-RELATED"/>
    <property type="match status" value="1"/>
</dbReference>
<dbReference type="InterPro" id="IPR023214">
    <property type="entry name" value="HAD_sf"/>
</dbReference>
<dbReference type="InterPro" id="IPR036412">
    <property type="entry name" value="HAD-like_sf"/>
</dbReference>
<dbReference type="GO" id="GO:0005737">
    <property type="term" value="C:cytoplasm"/>
    <property type="evidence" value="ECO:0007669"/>
    <property type="project" value="TreeGrafter"/>
</dbReference>
<dbReference type="PANTHER" id="PTHR19288:SF95">
    <property type="entry name" value="D-GLYCEROL 3-PHOSPHATE PHOSPHATASE"/>
    <property type="match status" value="1"/>
</dbReference>
<gene>
    <name evidence="1" type="ORF">DT076_03345</name>
</gene>
<dbReference type="AlphaFoldDB" id="A0A367YZX2"/>
<proteinExistence type="predicted"/>
<dbReference type="NCBIfam" id="TIGR01460">
    <property type="entry name" value="HAD-SF-IIA"/>
    <property type="match status" value="1"/>
</dbReference>
<dbReference type="Gene3D" id="3.40.50.1000">
    <property type="entry name" value="HAD superfamily/HAD-like"/>
    <property type="match status" value="2"/>
</dbReference>
<accession>A0A367YZX2</accession>
<sequence length="339" mass="35039">MSQIAVAGTLASRHDVVLLDLDGVVYLGRSPVPHAADSLHRLRNQGAGVGFVTNNAARTPEEVAAHLVELGVEAAPEDVITSAQAGARLLADQLPEGSTVLVLGTAALHREVEALGLRVVDSADDAPAGVIQGYDPQLAWPRLNEAAHAVQRGAVWVATNTDTNRPTDRGLVPGHGTAVAAVRAAVDVDPLVAGKPSPPLLQEAVRRTGASRPLFVGDRLDTDVAGARAAGMASLLVLTGSHGVPQLLAAPPDARPDHLAADLRGLLDPVPEVDLGDDVARCGDAVVRLTGGRLVVDQPVPPEQQVPAAWAAARLCWLAADRGETFDLADAAEAVRPRG</sequence>
<dbReference type="Pfam" id="PF13242">
    <property type="entry name" value="Hydrolase_like"/>
    <property type="match status" value="1"/>
</dbReference>
<dbReference type="InterPro" id="IPR006357">
    <property type="entry name" value="HAD-SF_hydro_IIA"/>
</dbReference>
<dbReference type="GO" id="GO:0016791">
    <property type="term" value="F:phosphatase activity"/>
    <property type="evidence" value="ECO:0007669"/>
    <property type="project" value="TreeGrafter"/>
</dbReference>
<organism evidence="1 2">
    <name type="scientific">Desertihabitans brevis</name>
    <dbReference type="NCBI Taxonomy" id="2268447"/>
    <lineage>
        <taxon>Bacteria</taxon>
        <taxon>Bacillati</taxon>
        <taxon>Actinomycetota</taxon>
        <taxon>Actinomycetes</taxon>
        <taxon>Propionibacteriales</taxon>
        <taxon>Propionibacteriaceae</taxon>
        <taxon>Desertihabitans</taxon>
    </lineage>
</organism>
<dbReference type="Proteomes" id="UP000252770">
    <property type="component" value="Unassembled WGS sequence"/>
</dbReference>
<evidence type="ECO:0000313" key="2">
    <source>
        <dbReference type="Proteomes" id="UP000252770"/>
    </source>
</evidence>
<dbReference type="SUPFAM" id="SSF56784">
    <property type="entry name" value="HAD-like"/>
    <property type="match status" value="1"/>
</dbReference>
<dbReference type="RefSeq" id="WP_114125156.1">
    <property type="nucleotide sequence ID" value="NZ_QOUI01000001.1"/>
</dbReference>
<dbReference type="Pfam" id="PF13344">
    <property type="entry name" value="Hydrolase_6"/>
    <property type="match status" value="1"/>
</dbReference>
<protein>
    <submittedName>
        <fullName evidence="1">HAD-IIA family hydrolase</fullName>
    </submittedName>
</protein>